<evidence type="ECO:0000256" key="1">
    <source>
        <dbReference type="ARBA" id="ARBA00004167"/>
    </source>
</evidence>
<keyword evidence="13 22" id="KW-1133">Transmembrane helix</keyword>
<comment type="similarity">
    <text evidence="2">Belongs to the protein kinase superfamily. Ser/Thr protein kinase family.</text>
</comment>
<evidence type="ECO:0000256" key="12">
    <source>
        <dbReference type="ARBA" id="ARBA00022840"/>
    </source>
</evidence>
<dbReference type="FunFam" id="3.30.200.20:FF:000226">
    <property type="entry name" value="receptor protein kinase TMK1"/>
    <property type="match status" value="1"/>
</dbReference>
<evidence type="ECO:0000313" key="25">
    <source>
        <dbReference type="EMBL" id="KZV41391.1"/>
    </source>
</evidence>
<dbReference type="InterPro" id="IPR001245">
    <property type="entry name" value="Ser-Thr/Tyr_kinase_cat_dom"/>
</dbReference>
<protein>
    <recommendedName>
        <fullName evidence="3">non-specific serine/threonine protein kinase</fullName>
        <ecNumber evidence="3">2.7.11.1</ecNumber>
    </recommendedName>
</protein>
<dbReference type="InterPro" id="IPR017441">
    <property type="entry name" value="Protein_kinase_ATP_BS"/>
</dbReference>
<comment type="catalytic activity">
    <reaction evidence="19">
        <text>L-seryl-[protein] + ATP = O-phospho-L-seryl-[protein] + ADP + H(+)</text>
        <dbReference type="Rhea" id="RHEA:17989"/>
        <dbReference type="Rhea" id="RHEA-COMP:9863"/>
        <dbReference type="Rhea" id="RHEA-COMP:11604"/>
        <dbReference type="ChEBI" id="CHEBI:15378"/>
        <dbReference type="ChEBI" id="CHEBI:29999"/>
        <dbReference type="ChEBI" id="CHEBI:30616"/>
        <dbReference type="ChEBI" id="CHEBI:83421"/>
        <dbReference type="ChEBI" id="CHEBI:456216"/>
        <dbReference type="EC" id="2.7.11.1"/>
    </reaction>
</comment>
<dbReference type="Gene3D" id="1.10.510.10">
    <property type="entry name" value="Transferase(Phosphotransferase) domain 1"/>
    <property type="match status" value="1"/>
</dbReference>
<dbReference type="InterPro" id="IPR013210">
    <property type="entry name" value="LRR_N_plant-typ"/>
</dbReference>
<dbReference type="SUPFAM" id="SSF52058">
    <property type="entry name" value="L domain-like"/>
    <property type="match status" value="2"/>
</dbReference>
<feature type="region of interest" description="Disordered" evidence="21">
    <location>
        <begin position="447"/>
        <end position="475"/>
    </location>
</feature>
<dbReference type="InterPro" id="IPR032675">
    <property type="entry name" value="LRR_dom_sf"/>
</dbReference>
<feature type="signal peptide" evidence="23">
    <location>
        <begin position="1"/>
        <end position="29"/>
    </location>
</feature>
<dbReference type="FunFam" id="3.80.10.10:FF:000190">
    <property type="entry name" value="Receptor-like kinase TMK4"/>
    <property type="match status" value="1"/>
</dbReference>
<evidence type="ECO:0000256" key="11">
    <source>
        <dbReference type="ARBA" id="ARBA00022777"/>
    </source>
</evidence>
<keyword evidence="7 22" id="KW-0812">Transmembrane</keyword>
<dbReference type="EC" id="2.7.11.1" evidence="3"/>
<evidence type="ECO:0000256" key="22">
    <source>
        <dbReference type="SAM" id="Phobius"/>
    </source>
</evidence>
<dbReference type="InterPro" id="IPR000719">
    <property type="entry name" value="Prot_kinase_dom"/>
</dbReference>
<evidence type="ECO:0000256" key="3">
    <source>
        <dbReference type="ARBA" id="ARBA00012513"/>
    </source>
</evidence>
<dbReference type="PROSITE" id="PS00108">
    <property type="entry name" value="PROTEIN_KINASE_ST"/>
    <property type="match status" value="1"/>
</dbReference>
<dbReference type="PANTHER" id="PTHR47986:SF9">
    <property type="entry name" value="RECEPTOR-LIKE KINASE TMK4"/>
    <property type="match status" value="1"/>
</dbReference>
<sequence length="942" mass="103546">MPKVKHKFPHRLFFLLASIAFAAIGHISADDAQVMANFAKSISPTPQGWTGPNYCKWSGVYCDSSGKVSSINLSSKSLSGMIPSDLNQLSSLKSLSLQRNLFSGPLPPLSNLDSIQEVNLDDNNFDSIPQGFLSGLTSLQAFSLNNNSNLPPWRIPDTLKDSTTLVSFIASKANLVGEIPDIFASLPNLQSLRLSYNNMSGSLPSSFAKSGIQNLWLNNQMMGFFGPIDVVGTMTQLTEIWLHVNKFSGPIPDLSACTELSDLQLRDNLLTGVIPDSLTKLPKLQEVSLQNNIFQGPVPSFPRGVRANIGTTNSFCSPTPGPCDPQVTTLLEIAGAFGYPLTLAESWLGNNPCQNWKFVSCDTKGTVVTINFAKQNLTGTISPAVSELTALKTLLLNDNNLAGTIPESLASLKQLQILDVSNNNLSGKVPTFSSSVTIKTSGNIYIGKDLPGDSRGGSSQSNKGGSSESSSATNGVKSSAPVSLWMIIVPLIFLVIVVVALGFVIYRRYSKMRTNRYKWVDKRSETGTNEKQMIYKFDKKKDEEKSYSDSTSETPIRDSGEKNGYHVYDGGNITIPIDILREVTDNFGKDNIIGKGGFGIVYKGQLHDGTMIAVKRMESSLITDKGISEFKAEIEVLTKVRHKNLVALLGFCDNGNERLLVYEYMPQGCLGQHLFEWEELKIPPLTWNQRVTIALDVARGVEYLHSLAKQSFIHRDLKPSNVLLGDDMRAKVSDFGLVKSTPDGKYSLDTRLAGTFGYLAPEYAATGRVTTKVDVFAFGVVLMEMITGRKALDDSLPEDESQLVTWFRRLLHDKGAIKNALDPVLQATVDQENIESIWKVVELAGHCTARESYQRPDMSHAVNVLSPLVEQWQPVPDENENFGVDFEMSLPQVLQQWKDDETSSSVFYNGNTREYSTSSNSSRRIVKNSEFSSSFDRTVAGR</sequence>
<keyword evidence="5" id="KW-0433">Leucine-rich repeat</keyword>
<reference evidence="25 26" key="1">
    <citation type="journal article" date="2015" name="Proc. Natl. Acad. Sci. U.S.A.">
        <title>The resurrection genome of Boea hygrometrica: A blueprint for survival of dehydration.</title>
        <authorList>
            <person name="Xiao L."/>
            <person name="Yang G."/>
            <person name="Zhang L."/>
            <person name="Yang X."/>
            <person name="Zhao S."/>
            <person name="Ji Z."/>
            <person name="Zhou Q."/>
            <person name="Hu M."/>
            <person name="Wang Y."/>
            <person name="Chen M."/>
            <person name="Xu Y."/>
            <person name="Jin H."/>
            <person name="Xiao X."/>
            <person name="Hu G."/>
            <person name="Bao F."/>
            <person name="Hu Y."/>
            <person name="Wan P."/>
            <person name="Li L."/>
            <person name="Deng X."/>
            <person name="Kuang T."/>
            <person name="Xiang C."/>
            <person name="Zhu J.K."/>
            <person name="Oliver M.J."/>
            <person name="He Y."/>
        </authorList>
    </citation>
    <scope>NUCLEOTIDE SEQUENCE [LARGE SCALE GENOMIC DNA]</scope>
    <source>
        <strain evidence="26">cv. XS01</strain>
    </source>
</reference>
<feature type="compositionally biased region" description="Low complexity" evidence="21">
    <location>
        <begin position="456"/>
        <end position="471"/>
    </location>
</feature>
<dbReference type="SUPFAM" id="SSF56112">
    <property type="entry name" value="Protein kinase-like (PK-like)"/>
    <property type="match status" value="1"/>
</dbReference>
<dbReference type="SMART" id="SM00369">
    <property type="entry name" value="LRR_TYP"/>
    <property type="match status" value="4"/>
</dbReference>
<keyword evidence="10 20" id="KW-0547">Nucleotide-binding</keyword>
<keyword evidence="9" id="KW-0677">Repeat</keyword>
<dbReference type="GO" id="GO:0004674">
    <property type="term" value="F:protein serine/threonine kinase activity"/>
    <property type="evidence" value="ECO:0007669"/>
    <property type="project" value="UniProtKB-KW"/>
</dbReference>
<dbReference type="Pfam" id="PF07714">
    <property type="entry name" value="PK_Tyr_Ser-Thr"/>
    <property type="match status" value="1"/>
</dbReference>
<feature type="chain" id="PRO_5016452849" description="non-specific serine/threonine protein kinase" evidence="23">
    <location>
        <begin position="30"/>
        <end position="942"/>
    </location>
</feature>
<evidence type="ECO:0000256" key="21">
    <source>
        <dbReference type="SAM" id="MobiDB-lite"/>
    </source>
</evidence>
<evidence type="ECO:0000256" key="4">
    <source>
        <dbReference type="ARBA" id="ARBA00022527"/>
    </source>
</evidence>
<dbReference type="OrthoDB" id="978612at2759"/>
<dbReference type="Pfam" id="PF08263">
    <property type="entry name" value="LRRNT_2"/>
    <property type="match status" value="2"/>
</dbReference>
<dbReference type="GO" id="GO:0005524">
    <property type="term" value="F:ATP binding"/>
    <property type="evidence" value="ECO:0007669"/>
    <property type="project" value="UniProtKB-UniRule"/>
</dbReference>
<name>A0A2Z7C636_9LAMI</name>
<evidence type="ECO:0000259" key="24">
    <source>
        <dbReference type="PROSITE" id="PS50011"/>
    </source>
</evidence>
<evidence type="ECO:0000256" key="18">
    <source>
        <dbReference type="ARBA" id="ARBA00047899"/>
    </source>
</evidence>
<evidence type="ECO:0000256" key="5">
    <source>
        <dbReference type="ARBA" id="ARBA00022614"/>
    </source>
</evidence>
<comment type="subcellular location">
    <subcellularLocation>
        <location evidence="1">Membrane</location>
        <topology evidence="1">Single-pass membrane protein</topology>
    </subcellularLocation>
</comment>
<dbReference type="InterPro" id="IPR011009">
    <property type="entry name" value="Kinase-like_dom_sf"/>
</dbReference>
<feature type="domain" description="Protein kinase" evidence="24">
    <location>
        <begin position="587"/>
        <end position="869"/>
    </location>
</feature>
<dbReference type="EMBL" id="KQ999477">
    <property type="protein sequence ID" value="KZV41391.1"/>
    <property type="molecule type" value="Genomic_DNA"/>
</dbReference>
<evidence type="ECO:0000256" key="20">
    <source>
        <dbReference type="PROSITE-ProRule" id="PRU10141"/>
    </source>
</evidence>
<gene>
    <name evidence="25" type="ORF">F511_22068</name>
</gene>
<dbReference type="InterPro" id="IPR052422">
    <property type="entry name" value="Auxin_Ser/Thr_Kinase"/>
</dbReference>
<dbReference type="CDD" id="cd14066">
    <property type="entry name" value="STKc_IRAK"/>
    <property type="match status" value="1"/>
</dbReference>
<evidence type="ECO:0000256" key="7">
    <source>
        <dbReference type="ARBA" id="ARBA00022692"/>
    </source>
</evidence>
<comment type="catalytic activity">
    <reaction evidence="18">
        <text>L-threonyl-[protein] + ATP = O-phospho-L-threonyl-[protein] + ADP + H(+)</text>
        <dbReference type="Rhea" id="RHEA:46608"/>
        <dbReference type="Rhea" id="RHEA-COMP:11060"/>
        <dbReference type="Rhea" id="RHEA-COMP:11605"/>
        <dbReference type="ChEBI" id="CHEBI:15378"/>
        <dbReference type="ChEBI" id="CHEBI:30013"/>
        <dbReference type="ChEBI" id="CHEBI:30616"/>
        <dbReference type="ChEBI" id="CHEBI:61977"/>
        <dbReference type="ChEBI" id="CHEBI:456216"/>
        <dbReference type="EC" id="2.7.11.1"/>
    </reaction>
</comment>
<dbReference type="Proteomes" id="UP000250235">
    <property type="component" value="Unassembled WGS sequence"/>
</dbReference>
<evidence type="ECO:0000256" key="17">
    <source>
        <dbReference type="ARBA" id="ARBA00023180"/>
    </source>
</evidence>
<evidence type="ECO:0000256" key="2">
    <source>
        <dbReference type="ARBA" id="ARBA00008684"/>
    </source>
</evidence>
<evidence type="ECO:0000256" key="23">
    <source>
        <dbReference type="SAM" id="SignalP"/>
    </source>
</evidence>
<dbReference type="Pfam" id="PF00560">
    <property type="entry name" value="LRR_1"/>
    <property type="match status" value="3"/>
</dbReference>
<evidence type="ECO:0000256" key="15">
    <source>
        <dbReference type="ARBA" id="ARBA00023157"/>
    </source>
</evidence>
<keyword evidence="16" id="KW-0675">Receptor</keyword>
<feature type="transmembrane region" description="Helical" evidence="22">
    <location>
        <begin position="484"/>
        <end position="506"/>
    </location>
</feature>
<evidence type="ECO:0000313" key="26">
    <source>
        <dbReference type="Proteomes" id="UP000250235"/>
    </source>
</evidence>
<keyword evidence="8 23" id="KW-0732">Signal</keyword>
<evidence type="ECO:0000256" key="14">
    <source>
        <dbReference type="ARBA" id="ARBA00023136"/>
    </source>
</evidence>
<feature type="binding site" evidence="20">
    <location>
        <position position="615"/>
    </location>
    <ligand>
        <name>ATP</name>
        <dbReference type="ChEBI" id="CHEBI:30616"/>
    </ligand>
</feature>
<dbReference type="InterPro" id="IPR003591">
    <property type="entry name" value="Leu-rich_rpt_typical-subtyp"/>
</dbReference>
<dbReference type="InterPro" id="IPR008271">
    <property type="entry name" value="Ser/Thr_kinase_AS"/>
</dbReference>
<dbReference type="Gene3D" id="3.30.200.20">
    <property type="entry name" value="Phosphorylase Kinase, domain 1"/>
    <property type="match status" value="1"/>
</dbReference>
<dbReference type="GO" id="GO:0016020">
    <property type="term" value="C:membrane"/>
    <property type="evidence" value="ECO:0007669"/>
    <property type="project" value="UniProtKB-SubCell"/>
</dbReference>
<dbReference type="FunFam" id="1.10.510.10:FF:000198">
    <property type="entry name" value="receptor protein kinase TMK1"/>
    <property type="match status" value="1"/>
</dbReference>
<keyword evidence="17" id="KW-0325">Glycoprotein</keyword>
<dbReference type="GO" id="GO:0051707">
    <property type="term" value="P:response to other organism"/>
    <property type="evidence" value="ECO:0007669"/>
    <property type="project" value="UniProtKB-ARBA"/>
</dbReference>
<keyword evidence="6" id="KW-0808">Transferase</keyword>
<evidence type="ECO:0000256" key="8">
    <source>
        <dbReference type="ARBA" id="ARBA00022729"/>
    </source>
</evidence>
<keyword evidence="12 20" id="KW-0067">ATP-binding</keyword>
<organism evidence="25 26">
    <name type="scientific">Dorcoceras hygrometricum</name>
    <dbReference type="NCBI Taxonomy" id="472368"/>
    <lineage>
        <taxon>Eukaryota</taxon>
        <taxon>Viridiplantae</taxon>
        <taxon>Streptophyta</taxon>
        <taxon>Embryophyta</taxon>
        <taxon>Tracheophyta</taxon>
        <taxon>Spermatophyta</taxon>
        <taxon>Magnoliopsida</taxon>
        <taxon>eudicotyledons</taxon>
        <taxon>Gunneridae</taxon>
        <taxon>Pentapetalae</taxon>
        <taxon>asterids</taxon>
        <taxon>lamiids</taxon>
        <taxon>Lamiales</taxon>
        <taxon>Gesneriaceae</taxon>
        <taxon>Didymocarpoideae</taxon>
        <taxon>Trichosporeae</taxon>
        <taxon>Loxocarpinae</taxon>
        <taxon>Dorcoceras</taxon>
    </lineage>
</organism>
<dbReference type="PANTHER" id="PTHR47986">
    <property type="entry name" value="OSJNBA0070M12.3 PROTEIN"/>
    <property type="match status" value="1"/>
</dbReference>
<keyword evidence="4" id="KW-0723">Serine/threonine-protein kinase</keyword>
<proteinExistence type="inferred from homology"/>
<keyword evidence="26" id="KW-1185">Reference proteome</keyword>
<evidence type="ECO:0000256" key="16">
    <source>
        <dbReference type="ARBA" id="ARBA00023170"/>
    </source>
</evidence>
<evidence type="ECO:0000256" key="19">
    <source>
        <dbReference type="ARBA" id="ARBA00048679"/>
    </source>
</evidence>
<evidence type="ECO:0000256" key="9">
    <source>
        <dbReference type="ARBA" id="ARBA00022737"/>
    </source>
</evidence>
<accession>A0A2Z7C636</accession>
<evidence type="ECO:0000256" key="6">
    <source>
        <dbReference type="ARBA" id="ARBA00022679"/>
    </source>
</evidence>
<evidence type="ECO:0000256" key="10">
    <source>
        <dbReference type="ARBA" id="ARBA00022741"/>
    </source>
</evidence>
<keyword evidence="14 22" id="KW-0472">Membrane</keyword>
<dbReference type="PROSITE" id="PS00107">
    <property type="entry name" value="PROTEIN_KINASE_ATP"/>
    <property type="match status" value="1"/>
</dbReference>
<dbReference type="GO" id="GO:0006952">
    <property type="term" value="P:defense response"/>
    <property type="evidence" value="ECO:0007669"/>
    <property type="project" value="UniProtKB-ARBA"/>
</dbReference>
<dbReference type="AlphaFoldDB" id="A0A2Z7C636"/>
<feature type="region of interest" description="Disordered" evidence="21">
    <location>
        <begin position="544"/>
        <end position="563"/>
    </location>
</feature>
<dbReference type="Gene3D" id="3.80.10.10">
    <property type="entry name" value="Ribonuclease Inhibitor"/>
    <property type="match status" value="2"/>
</dbReference>
<keyword evidence="15" id="KW-1015">Disulfide bond</keyword>
<dbReference type="PROSITE" id="PS50011">
    <property type="entry name" value="PROTEIN_KINASE_DOM"/>
    <property type="match status" value="1"/>
</dbReference>
<dbReference type="InterPro" id="IPR001611">
    <property type="entry name" value="Leu-rich_rpt"/>
</dbReference>
<keyword evidence="11" id="KW-0418">Kinase</keyword>
<dbReference type="SMART" id="SM00220">
    <property type="entry name" value="S_TKc"/>
    <property type="match status" value="1"/>
</dbReference>
<dbReference type="FunFam" id="3.80.10.10:FF:000129">
    <property type="entry name" value="Leucine-rich repeat receptor-like kinase"/>
    <property type="match status" value="1"/>
</dbReference>
<evidence type="ECO:0000256" key="13">
    <source>
        <dbReference type="ARBA" id="ARBA00022989"/>
    </source>
</evidence>